<dbReference type="EMBL" id="VFQX01000007">
    <property type="protein sequence ID" value="KAF0983060.1"/>
    <property type="molecule type" value="Genomic_DNA"/>
</dbReference>
<dbReference type="VEuPathDB" id="AmoebaDB:NfTy_016570"/>
<sequence length="239" mass="27980">MSPSTEEGASRAKVGSVNLNRPTRGALVTAIKTGNLELVPDTLKGLAKDHEFTKAKLKKKVYWKMKKEKEMLKKLKKNLNKELALEKSKVKKHKMKNAKFEDLDEFLDEKEYIKNERKKREALMTLEKDEVADEVTYDSDDLLEQKRDEVAFGEVAQEPPRLTKLRSNLEKKIEKKKQEDIEMERRREAERKRVVENYNRNRLLRQQQKEAGIAPSDQNLMLEKLKNLAALRSMKLEDK</sequence>
<dbReference type="VEuPathDB" id="AmoebaDB:FDP41_011038"/>
<feature type="coiled-coil region" evidence="1">
    <location>
        <begin position="62"/>
        <end position="96"/>
    </location>
</feature>
<gene>
    <name evidence="2" type="ORF">FDP41_011038</name>
</gene>
<dbReference type="GeneID" id="68118253"/>
<protein>
    <submittedName>
        <fullName evidence="2">Uncharacterized protein</fullName>
    </submittedName>
</protein>
<evidence type="ECO:0000313" key="2">
    <source>
        <dbReference type="EMBL" id="KAF0983060.1"/>
    </source>
</evidence>
<evidence type="ECO:0000313" key="3">
    <source>
        <dbReference type="Proteomes" id="UP000444721"/>
    </source>
</evidence>
<dbReference type="AlphaFoldDB" id="A0A6A5CBP5"/>
<keyword evidence="3" id="KW-1185">Reference proteome</keyword>
<dbReference type="OrthoDB" id="10471477at2759"/>
<dbReference type="Proteomes" id="UP000444721">
    <property type="component" value="Unassembled WGS sequence"/>
</dbReference>
<name>A0A6A5CBP5_NAEFO</name>
<accession>A0A6A5CBP5</accession>
<dbReference type="VEuPathDB" id="AmoebaDB:NF0087030"/>
<feature type="coiled-coil region" evidence="1">
    <location>
        <begin position="162"/>
        <end position="193"/>
    </location>
</feature>
<evidence type="ECO:0000256" key="1">
    <source>
        <dbReference type="SAM" id="Coils"/>
    </source>
</evidence>
<comment type="caution">
    <text evidence="2">The sequence shown here is derived from an EMBL/GenBank/DDBJ whole genome shotgun (WGS) entry which is preliminary data.</text>
</comment>
<reference evidence="2 3" key="1">
    <citation type="journal article" date="2019" name="Sci. Rep.">
        <title>Nanopore sequencing improves the draft genome of the human pathogenic amoeba Naegleria fowleri.</title>
        <authorList>
            <person name="Liechti N."/>
            <person name="Schurch N."/>
            <person name="Bruggmann R."/>
            <person name="Wittwer M."/>
        </authorList>
    </citation>
    <scope>NUCLEOTIDE SEQUENCE [LARGE SCALE GENOMIC DNA]</scope>
    <source>
        <strain evidence="2 3">ATCC 30894</strain>
    </source>
</reference>
<organism evidence="2 3">
    <name type="scientific">Naegleria fowleri</name>
    <name type="common">Brain eating amoeba</name>
    <dbReference type="NCBI Taxonomy" id="5763"/>
    <lineage>
        <taxon>Eukaryota</taxon>
        <taxon>Discoba</taxon>
        <taxon>Heterolobosea</taxon>
        <taxon>Tetramitia</taxon>
        <taxon>Eutetramitia</taxon>
        <taxon>Vahlkampfiidae</taxon>
        <taxon>Naegleria</taxon>
    </lineage>
</organism>
<keyword evidence="1" id="KW-0175">Coiled coil</keyword>
<proteinExistence type="predicted"/>
<dbReference type="RefSeq" id="XP_044567773.1">
    <property type="nucleotide sequence ID" value="XM_044701403.1"/>
</dbReference>